<evidence type="ECO:0000256" key="5">
    <source>
        <dbReference type="SAM" id="MobiDB-lite"/>
    </source>
</evidence>
<keyword evidence="7" id="KW-1185">Reference proteome</keyword>
<keyword evidence="4" id="KW-0255">Endonuclease</keyword>
<evidence type="ECO:0000256" key="4">
    <source>
        <dbReference type="ARBA" id="ARBA00022759"/>
    </source>
</evidence>
<keyword evidence="3" id="KW-0540">Nuclease</keyword>
<proteinExistence type="predicted"/>
<evidence type="ECO:0000256" key="1">
    <source>
        <dbReference type="ARBA" id="ARBA00022679"/>
    </source>
</evidence>
<gene>
    <name evidence="6" type="ORF">BINO364_LOCUS7858</name>
</gene>
<feature type="compositionally biased region" description="Basic residues" evidence="5">
    <location>
        <begin position="200"/>
        <end position="216"/>
    </location>
</feature>
<protein>
    <recommendedName>
        <fullName evidence="8">Peptidase A2 domain-containing protein</fullName>
    </recommendedName>
</protein>
<name>A0A8J9VL83_9NEOP</name>
<keyword evidence="4" id="KW-0378">Hydrolase</keyword>
<dbReference type="InterPro" id="IPR021109">
    <property type="entry name" value="Peptidase_aspartic_dom_sf"/>
</dbReference>
<dbReference type="GO" id="GO:0016779">
    <property type="term" value="F:nucleotidyltransferase activity"/>
    <property type="evidence" value="ECO:0007669"/>
    <property type="project" value="UniProtKB-KW"/>
</dbReference>
<dbReference type="PANTHER" id="PTHR37984:SF5">
    <property type="entry name" value="PROTEIN NYNRIN-LIKE"/>
    <property type="match status" value="1"/>
</dbReference>
<evidence type="ECO:0000256" key="2">
    <source>
        <dbReference type="ARBA" id="ARBA00022695"/>
    </source>
</evidence>
<dbReference type="InterPro" id="IPR050951">
    <property type="entry name" value="Retrovirus_Pol_polyprotein"/>
</dbReference>
<accession>A0A8J9VL83</accession>
<organism evidence="6 7">
    <name type="scientific">Brenthis ino</name>
    <name type="common">lesser marbled fritillary</name>
    <dbReference type="NCBI Taxonomy" id="405034"/>
    <lineage>
        <taxon>Eukaryota</taxon>
        <taxon>Metazoa</taxon>
        <taxon>Ecdysozoa</taxon>
        <taxon>Arthropoda</taxon>
        <taxon>Hexapoda</taxon>
        <taxon>Insecta</taxon>
        <taxon>Pterygota</taxon>
        <taxon>Neoptera</taxon>
        <taxon>Endopterygota</taxon>
        <taxon>Lepidoptera</taxon>
        <taxon>Glossata</taxon>
        <taxon>Ditrysia</taxon>
        <taxon>Papilionoidea</taxon>
        <taxon>Nymphalidae</taxon>
        <taxon>Heliconiinae</taxon>
        <taxon>Argynnini</taxon>
        <taxon>Brenthis</taxon>
    </lineage>
</organism>
<sequence>MSEQIFMSGIKPLAVNNGNVSEQWRRWKQKFEIFCDANDIKKQDETKQVAIFLNTIGDYGIEIYNSFNIDRKNISLENLIKAFDEKFNPQSNITVERYNFFTRTQQIDESLDNYVTVLNNLAMSCEFNTLKDSLVRDMFVIGIQNSKIRESLLQQEKLTLEDALKIAKSMELSQERSSRITQSHTPKELSNNIQALKNINNHRSRSISKTRNKKNRNSSQSSSRKRSPSQNKTCRRCGQVHIYKCPAEGKTCNICKKTNHFANYCFFNKNNKSDKRHISSVSSNKNSNSDNNYFIISNLTDIENNNNNCNNEEWKINVKLNNYLIKCQIDTGADANVISKDTLDKMMTHTNKKIPIQRTNNKIFSFSGQVVPNIGSCILKCEFENSLTASIYFIVVNCKCQTILGWKTCEKLGFVKRIFKIQKDLQKDLDLERSVQDIVSNYSQTFEGIGCLPNEVHLDIDESVTPKICPEKDDDDCSFIITQKKLNLSYTQSLLSSPIQKQADNYILSQSESDTYRSIGSELNESVSSSKSCQSVQSPEFVNVDNNMSDESLHDHNDYEEEIHLPSPPESCLQEMSNIVISPNDGNNVPDNEYQYSSRGRRIKKTQRLNL</sequence>
<dbReference type="AlphaFoldDB" id="A0A8J9VL83"/>
<reference evidence="6" key="1">
    <citation type="submission" date="2021-12" db="EMBL/GenBank/DDBJ databases">
        <authorList>
            <person name="Martin H S."/>
        </authorList>
    </citation>
    <scope>NUCLEOTIDE SEQUENCE</scope>
</reference>
<dbReference type="OrthoDB" id="8195376at2759"/>
<dbReference type="Proteomes" id="UP000838878">
    <property type="component" value="Chromosome 3"/>
</dbReference>
<evidence type="ECO:0000256" key="3">
    <source>
        <dbReference type="ARBA" id="ARBA00022722"/>
    </source>
</evidence>
<keyword evidence="2" id="KW-0548">Nucleotidyltransferase</keyword>
<feature type="compositionally biased region" description="Low complexity" evidence="5">
    <location>
        <begin position="217"/>
        <end position="232"/>
    </location>
</feature>
<feature type="region of interest" description="Disordered" evidence="5">
    <location>
        <begin position="174"/>
        <end position="232"/>
    </location>
</feature>
<feature type="non-terminal residue" evidence="6">
    <location>
        <position position="611"/>
    </location>
</feature>
<evidence type="ECO:0000313" key="6">
    <source>
        <dbReference type="EMBL" id="CAH0721810.1"/>
    </source>
</evidence>
<dbReference type="SUPFAM" id="SSF50630">
    <property type="entry name" value="Acid proteases"/>
    <property type="match status" value="1"/>
</dbReference>
<evidence type="ECO:0000313" key="7">
    <source>
        <dbReference type="Proteomes" id="UP000838878"/>
    </source>
</evidence>
<dbReference type="GO" id="GO:0004519">
    <property type="term" value="F:endonuclease activity"/>
    <property type="evidence" value="ECO:0007669"/>
    <property type="project" value="UniProtKB-KW"/>
</dbReference>
<dbReference type="EMBL" id="OV170223">
    <property type="protein sequence ID" value="CAH0721810.1"/>
    <property type="molecule type" value="Genomic_DNA"/>
</dbReference>
<keyword evidence="1" id="KW-0808">Transferase</keyword>
<evidence type="ECO:0008006" key="8">
    <source>
        <dbReference type="Google" id="ProtNLM"/>
    </source>
</evidence>
<dbReference type="Gene3D" id="2.40.70.10">
    <property type="entry name" value="Acid Proteases"/>
    <property type="match status" value="1"/>
</dbReference>
<dbReference type="PANTHER" id="PTHR37984">
    <property type="entry name" value="PROTEIN CBG26694"/>
    <property type="match status" value="1"/>
</dbReference>
<feature type="compositionally biased region" description="Polar residues" evidence="5">
    <location>
        <begin position="179"/>
        <end position="199"/>
    </location>
</feature>